<evidence type="ECO:0000313" key="6">
    <source>
        <dbReference type="EMBL" id="NEY72241.1"/>
    </source>
</evidence>
<evidence type="ECO:0000256" key="3">
    <source>
        <dbReference type="SAM" id="MobiDB-lite"/>
    </source>
</evidence>
<dbReference type="InterPro" id="IPR057309">
    <property type="entry name" value="PcsB_CC"/>
</dbReference>
<proteinExistence type="predicted"/>
<dbReference type="Pfam" id="PF01551">
    <property type="entry name" value="Peptidase_M23"/>
    <property type="match status" value="1"/>
</dbReference>
<keyword evidence="2" id="KW-0175">Coiled coil</keyword>
<feature type="region of interest" description="Disordered" evidence="3">
    <location>
        <begin position="261"/>
        <end position="287"/>
    </location>
</feature>
<keyword evidence="7" id="KW-1185">Reference proteome</keyword>
<evidence type="ECO:0000313" key="7">
    <source>
        <dbReference type="Proteomes" id="UP000481043"/>
    </source>
</evidence>
<evidence type="ECO:0000256" key="1">
    <source>
        <dbReference type="ARBA" id="ARBA00022729"/>
    </source>
</evidence>
<feature type="compositionally biased region" description="Basic and acidic residues" evidence="3">
    <location>
        <begin position="261"/>
        <end position="274"/>
    </location>
</feature>
<accession>A0A6M0Q7B3</accession>
<dbReference type="Pfam" id="PF24568">
    <property type="entry name" value="CC_PcsB"/>
    <property type="match status" value="1"/>
</dbReference>
<reference evidence="6 7" key="1">
    <citation type="submission" date="2020-02" db="EMBL/GenBank/DDBJ databases">
        <title>Bacillus aquiflavi sp. nov., isolated from yellow water of strong flavor Chinese baijiu in Yibin region of China.</title>
        <authorList>
            <person name="Xie J."/>
        </authorList>
    </citation>
    <scope>NUCLEOTIDE SEQUENCE [LARGE SCALE GENOMIC DNA]</scope>
    <source>
        <strain evidence="6 7">SA4</strain>
    </source>
</reference>
<name>A0A6M0Q7B3_9BACI</name>
<dbReference type="PANTHER" id="PTHR21666">
    <property type="entry name" value="PEPTIDASE-RELATED"/>
    <property type="match status" value="1"/>
</dbReference>
<sequence>MRRKLVVLVMLCFTIVGGTLLHYEEASANTKSELNEQKQELNKKKSEINSEKSVVEDEFNELDNEINQLNADIKKLDQAQAETSENIRKQQENIETVKQEITALTEEIVVVQERIEERNELLKERVRSLQVTGGAVQYLEVLLGAQDFSDFIDRMTAVTTIFRADKEILTKHQEDKQLLEQKQSELALALEELETKLVDLESMLSMQKAQEKSKQQMMAKLEKQQEDLQHEIHELENEAQIIAAQASAVQKELERIKRAEEEAARKKKEDEAAGKKPSTPPAAASGSFIVPAAGPITSNYGARWGRLHAGVDIGKRGSSVPVVAAASGTVISSYYSSSYGNVVFIAHSVKGQMWTTVYAHLENREVSAGQSVQQGQRLGFMGNTGRSFGAHLHFELHKGGWNGSKSNSVNPRNYINF</sequence>
<dbReference type="PANTHER" id="PTHR21666:SF270">
    <property type="entry name" value="MUREIN HYDROLASE ACTIVATOR ENVC"/>
    <property type="match status" value="1"/>
</dbReference>
<dbReference type="InterPro" id="IPR050570">
    <property type="entry name" value="Cell_wall_metabolism_enzyme"/>
</dbReference>
<dbReference type="RefSeq" id="WP_163179697.1">
    <property type="nucleotide sequence ID" value="NZ_JAAIWM010000003.1"/>
</dbReference>
<feature type="coiled-coil region" evidence="2">
    <location>
        <begin position="20"/>
        <end position="132"/>
    </location>
</feature>
<keyword evidence="1" id="KW-0732">Signal</keyword>
<dbReference type="Proteomes" id="UP000481043">
    <property type="component" value="Unassembled WGS sequence"/>
</dbReference>
<evidence type="ECO:0000259" key="5">
    <source>
        <dbReference type="Pfam" id="PF24568"/>
    </source>
</evidence>
<organism evidence="6 7">
    <name type="scientific">Bacillus mesophilus</name>
    <dbReference type="NCBI Taxonomy" id="1808955"/>
    <lineage>
        <taxon>Bacteria</taxon>
        <taxon>Bacillati</taxon>
        <taxon>Bacillota</taxon>
        <taxon>Bacilli</taxon>
        <taxon>Bacillales</taxon>
        <taxon>Bacillaceae</taxon>
        <taxon>Bacillus</taxon>
    </lineage>
</organism>
<dbReference type="InterPro" id="IPR016047">
    <property type="entry name" value="M23ase_b-sheet_dom"/>
</dbReference>
<dbReference type="AlphaFoldDB" id="A0A6M0Q7B3"/>
<dbReference type="Gene3D" id="6.10.250.3150">
    <property type="match status" value="1"/>
</dbReference>
<gene>
    <name evidence="6" type="ORF">G4D63_10945</name>
</gene>
<comment type="caution">
    <text evidence="6">The sequence shown here is derived from an EMBL/GenBank/DDBJ whole genome shotgun (WGS) entry which is preliminary data.</text>
</comment>
<protein>
    <submittedName>
        <fullName evidence="6">Peptidoglycan DD-metalloendopeptidase family protein</fullName>
    </submittedName>
</protein>
<feature type="domain" description="Peptidoglycan hydrolase PcsB coiled-coil" evidence="5">
    <location>
        <begin position="108"/>
        <end position="182"/>
    </location>
</feature>
<dbReference type="Gene3D" id="2.70.70.10">
    <property type="entry name" value="Glucose Permease (Domain IIA)"/>
    <property type="match status" value="1"/>
</dbReference>
<evidence type="ECO:0000259" key="4">
    <source>
        <dbReference type="Pfam" id="PF01551"/>
    </source>
</evidence>
<evidence type="ECO:0000256" key="2">
    <source>
        <dbReference type="SAM" id="Coils"/>
    </source>
</evidence>
<dbReference type="GO" id="GO:0004222">
    <property type="term" value="F:metalloendopeptidase activity"/>
    <property type="evidence" value="ECO:0007669"/>
    <property type="project" value="TreeGrafter"/>
</dbReference>
<dbReference type="InterPro" id="IPR011055">
    <property type="entry name" value="Dup_hybrid_motif"/>
</dbReference>
<dbReference type="EMBL" id="JAAIWM010000003">
    <property type="protein sequence ID" value="NEY72241.1"/>
    <property type="molecule type" value="Genomic_DNA"/>
</dbReference>
<dbReference type="CDD" id="cd12797">
    <property type="entry name" value="M23_peptidase"/>
    <property type="match status" value="1"/>
</dbReference>
<feature type="domain" description="M23ase beta-sheet core" evidence="4">
    <location>
        <begin position="307"/>
        <end position="402"/>
    </location>
</feature>
<dbReference type="SUPFAM" id="SSF51261">
    <property type="entry name" value="Duplicated hybrid motif"/>
    <property type="match status" value="1"/>
</dbReference>